<keyword evidence="5" id="KW-0753">Steroid metabolism</keyword>
<organism evidence="6">
    <name type="scientific">Rhodococcus sp. TMP1</name>
    <dbReference type="NCBI Taxonomy" id="1072366"/>
    <lineage>
        <taxon>Bacteria</taxon>
        <taxon>Bacillati</taxon>
        <taxon>Actinomycetota</taxon>
        <taxon>Actinomycetes</taxon>
        <taxon>Mycobacteriales</taxon>
        <taxon>Nocardiaceae</taxon>
        <taxon>Rhodococcus</taxon>
    </lineage>
</organism>
<reference evidence="6" key="1">
    <citation type="submission" date="2015-11" db="EMBL/GenBank/DDBJ databases">
        <title>Characterization of 1,8-cineole degradation encoding operon from Rhodococcus sp. TMP1.</title>
        <authorList>
            <person name="Jakubovska J."/>
            <person name="Meskys R."/>
        </authorList>
    </citation>
    <scope>NUCLEOTIDE SEQUENCE</scope>
    <source>
        <strain evidence="6">TMP1</strain>
    </source>
</reference>
<gene>
    <name evidence="6" type="primary">cinD1</name>
</gene>
<evidence type="ECO:0000256" key="3">
    <source>
        <dbReference type="ARBA" id="ARBA00023027"/>
    </source>
</evidence>
<evidence type="ECO:0000256" key="5">
    <source>
        <dbReference type="ARBA" id="ARBA00023221"/>
    </source>
</evidence>
<evidence type="ECO:0000256" key="2">
    <source>
        <dbReference type="ARBA" id="ARBA00023002"/>
    </source>
</evidence>
<dbReference type="InterPro" id="IPR036291">
    <property type="entry name" value="NAD(P)-bd_dom_sf"/>
</dbReference>
<name>A0A140CX34_9NOCA</name>
<keyword evidence="4" id="KW-0443">Lipid metabolism</keyword>
<keyword evidence="3" id="KW-0520">NAD</keyword>
<evidence type="ECO:0000256" key="4">
    <source>
        <dbReference type="ARBA" id="ARBA00023098"/>
    </source>
</evidence>
<accession>A0A140CX34</accession>
<dbReference type="PANTHER" id="PTHR43180">
    <property type="entry name" value="3-OXOACYL-(ACYL-CARRIER-PROTEIN) REDUCTASE (AFU_ORTHOLOGUE AFUA_6G11210)"/>
    <property type="match status" value="1"/>
</dbReference>
<dbReference type="GO" id="GO:0008202">
    <property type="term" value="P:steroid metabolic process"/>
    <property type="evidence" value="ECO:0007669"/>
    <property type="project" value="UniProtKB-KW"/>
</dbReference>
<dbReference type="InterPro" id="IPR020904">
    <property type="entry name" value="Sc_DH/Rdtase_CS"/>
</dbReference>
<evidence type="ECO:0000256" key="1">
    <source>
        <dbReference type="ARBA" id="ARBA00006484"/>
    </source>
</evidence>
<protein>
    <submittedName>
        <fullName evidence="6">Hydroxycineole dehydrogenase</fullName>
    </submittedName>
</protein>
<dbReference type="PRINTS" id="PR00081">
    <property type="entry name" value="GDHRDH"/>
</dbReference>
<dbReference type="InterPro" id="IPR002347">
    <property type="entry name" value="SDR_fam"/>
</dbReference>
<dbReference type="EMBL" id="KU194228">
    <property type="protein sequence ID" value="AMJ39614.1"/>
    <property type="molecule type" value="Genomic_DNA"/>
</dbReference>
<dbReference type="PRINTS" id="PR00080">
    <property type="entry name" value="SDRFAMILY"/>
</dbReference>
<sequence>MTGRLEGKVALVSGAAQGMGAAHARAVVREGGQVVIGDILDDLGKLLADELGENAAFVHLDVTSEDDWANAVATAVSTFGKLNVLVNNAGIVNFGFLENYSLDQWNTILNVNLTGSFIGIKAARDELVRSAPASIINISSTAGLTGSAGQHGYAASKFALRGLTKSVAAELGGKNVRANSVHPGTVKTPLTEGMDLSSLAAPIRRIAEADEVANLIVYLASDESSYSTGAEFVVDGGLVNCAGAVVDE</sequence>
<dbReference type="Pfam" id="PF13561">
    <property type="entry name" value="adh_short_C2"/>
    <property type="match status" value="1"/>
</dbReference>
<dbReference type="PROSITE" id="PS00061">
    <property type="entry name" value="ADH_SHORT"/>
    <property type="match status" value="1"/>
</dbReference>
<dbReference type="AlphaFoldDB" id="A0A140CX34"/>
<comment type="similarity">
    <text evidence="1">Belongs to the short-chain dehydrogenases/reductases (SDR) family.</text>
</comment>
<dbReference type="PANTHER" id="PTHR43180:SF28">
    <property type="entry name" value="NAD(P)-BINDING ROSSMANN-FOLD SUPERFAMILY PROTEIN"/>
    <property type="match status" value="1"/>
</dbReference>
<proteinExistence type="inferred from homology"/>
<dbReference type="SUPFAM" id="SSF51735">
    <property type="entry name" value="NAD(P)-binding Rossmann-fold domains"/>
    <property type="match status" value="1"/>
</dbReference>
<dbReference type="GO" id="GO:0016491">
    <property type="term" value="F:oxidoreductase activity"/>
    <property type="evidence" value="ECO:0007669"/>
    <property type="project" value="UniProtKB-KW"/>
</dbReference>
<dbReference type="FunFam" id="3.40.50.720:FF:000084">
    <property type="entry name" value="Short-chain dehydrogenase reductase"/>
    <property type="match status" value="1"/>
</dbReference>
<keyword evidence="2" id="KW-0560">Oxidoreductase</keyword>
<dbReference type="Gene3D" id="3.40.50.720">
    <property type="entry name" value="NAD(P)-binding Rossmann-like Domain"/>
    <property type="match status" value="1"/>
</dbReference>
<evidence type="ECO:0000313" key="6">
    <source>
        <dbReference type="EMBL" id="AMJ39614.1"/>
    </source>
</evidence>